<proteinExistence type="predicted"/>
<dbReference type="EMBL" id="FOIL01000027">
    <property type="protein sequence ID" value="SET60209.1"/>
    <property type="molecule type" value="Genomic_DNA"/>
</dbReference>
<protein>
    <submittedName>
        <fullName evidence="1">Mobilisation protein (MobC)</fullName>
    </submittedName>
</protein>
<dbReference type="AlphaFoldDB" id="A0A1I0FPV5"/>
<evidence type="ECO:0000313" key="1">
    <source>
        <dbReference type="EMBL" id="SET60209.1"/>
    </source>
</evidence>
<evidence type="ECO:0000313" key="2">
    <source>
        <dbReference type="Proteomes" id="UP000199820"/>
    </source>
</evidence>
<gene>
    <name evidence="1" type="ORF">SAMN04487771_102722</name>
</gene>
<dbReference type="OrthoDB" id="9804743at2"/>
<organism evidence="1 2">
    <name type="scientific">[Clostridium] aminophilum</name>
    <dbReference type="NCBI Taxonomy" id="1526"/>
    <lineage>
        <taxon>Bacteria</taxon>
        <taxon>Bacillati</taxon>
        <taxon>Bacillota</taxon>
        <taxon>Clostridia</taxon>
        <taxon>Lachnospirales</taxon>
        <taxon>Lachnospiraceae</taxon>
    </lineage>
</organism>
<sequence>MGYGKYNVCHSRTVCQCNSCGKVLFINVDFTAIHELAKMMCIDSRNINQIAKAANTYGWVDEKNIADMKAEHEKVLETVKEYFDKLLEIM</sequence>
<accession>A0A1I0FPV5</accession>
<dbReference type="Proteomes" id="UP000199820">
    <property type="component" value="Unassembled WGS sequence"/>
</dbReference>
<reference evidence="1 2" key="1">
    <citation type="submission" date="2016-10" db="EMBL/GenBank/DDBJ databases">
        <authorList>
            <person name="de Groot N.N."/>
        </authorList>
    </citation>
    <scope>NUCLEOTIDE SEQUENCE [LARGE SCALE GENOMIC DNA]</scope>
    <source>
        <strain evidence="1 2">KH1P1</strain>
    </source>
</reference>
<dbReference type="RefSeq" id="WP_074649704.1">
    <property type="nucleotide sequence ID" value="NZ_FOIL01000027.1"/>
</dbReference>
<name>A0A1I0FPV5_9FIRM</name>
<keyword evidence="2" id="KW-1185">Reference proteome</keyword>